<dbReference type="SUPFAM" id="SSF56801">
    <property type="entry name" value="Acetyl-CoA synthetase-like"/>
    <property type="match status" value="1"/>
</dbReference>
<dbReference type="PANTHER" id="PTHR43272">
    <property type="entry name" value="LONG-CHAIN-FATTY-ACID--COA LIGASE"/>
    <property type="match status" value="1"/>
</dbReference>
<dbReference type="GO" id="GO:0005524">
    <property type="term" value="F:ATP binding"/>
    <property type="evidence" value="ECO:0007669"/>
    <property type="project" value="UniProtKB-KW"/>
</dbReference>
<feature type="domain" description="AMP-dependent synthetase/ligase" evidence="9">
    <location>
        <begin position="106"/>
        <end position="482"/>
    </location>
</feature>
<dbReference type="InterPro" id="IPR020845">
    <property type="entry name" value="AMP-binding_CS"/>
</dbReference>
<gene>
    <name evidence="10" type="ORF">BaRGS_00039334</name>
</gene>
<reference evidence="10 11" key="1">
    <citation type="journal article" date="2023" name="Sci. Data">
        <title>Genome assembly of the Korean intertidal mud-creeper Batillaria attramentaria.</title>
        <authorList>
            <person name="Patra A.K."/>
            <person name="Ho P.T."/>
            <person name="Jun S."/>
            <person name="Lee S.J."/>
            <person name="Kim Y."/>
            <person name="Won Y.J."/>
        </authorList>
    </citation>
    <scope>NUCLEOTIDE SEQUENCE [LARGE SCALE GENOMIC DNA]</scope>
    <source>
        <strain evidence="10">Wonlab-2016</strain>
    </source>
</reference>
<organism evidence="10 11">
    <name type="scientific">Batillaria attramentaria</name>
    <dbReference type="NCBI Taxonomy" id="370345"/>
    <lineage>
        <taxon>Eukaryota</taxon>
        <taxon>Metazoa</taxon>
        <taxon>Spiralia</taxon>
        <taxon>Lophotrochozoa</taxon>
        <taxon>Mollusca</taxon>
        <taxon>Gastropoda</taxon>
        <taxon>Caenogastropoda</taxon>
        <taxon>Sorbeoconcha</taxon>
        <taxon>Cerithioidea</taxon>
        <taxon>Batillariidae</taxon>
        <taxon>Batillaria</taxon>
    </lineage>
</organism>
<dbReference type="InterPro" id="IPR042099">
    <property type="entry name" value="ANL_N_sf"/>
</dbReference>
<dbReference type="PANTHER" id="PTHR43272:SF83">
    <property type="entry name" value="ACYL-COA SYNTHETASE LONG-CHAIN, ISOFORM J"/>
    <property type="match status" value="1"/>
</dbReference>
<dbReference type="EMBL" id="JACVVK020000681">
    <property type="protein sequence ID" value="KAK7456556.1"/>
    <property type="molecule type" value="Genomic_DNA"/>
</dbReference>
<evidence type="ECO:0000256" key="5">
    <source>
        <dbReference type="ARBA" id="ARBA00022840"/>
    </source>
</evidence>
<dbReference type="Pfam" id="PF00501">
    <property type="entry name" value="AMP-binding"/>
    <property type="match status" value="1"/>
</dbReference>
<dbReference type="AlphaFoldDB" id="A0ABD0J3B7"/>
<evidence type="ECO:0000313" key="10">
    <source>
        <dbReference type="EMBL" id="KAK7456556.1"/>
    </source>
</evidence>
<dbReference type="Gene3D" id="3.40.50.12780">
    <property type="entry name" value="N-terminal domain of ligase-like"/>
    <property type="match status" value="1"/>
</dbReference>
<comment type="caution">
    <text evidence="10">The sequence shown here is derived from an EMBL/GenBank/DDBJ whole genome shotgun (WGS) entry which is preliminary data.</text>
</comment>
<comment type="catalytic activity">
    <reaction evidence="7">
        <text>a long-chain fatty acid + ATP + CoA = a long-chain fatty acyl-CoA + AMP + diphosphate</text>
        <dbReference type="Rhea" id="RHEA:15421"/>
        <dbReference type="ChEBI" id="CHEBI:30616"/>
        <dbReference type="ChEBI" id="CHEBI:33019"/>
        <dbReference type="ChEBI" id="CHEBI:57287"/>
        <dbReference type="ChEBI" id="CHEBI:57560"/>
        <dbReference type="ChEBI" id="CHEBI:83139"/>
        <dbReference type="ChEBI" id="CHEBI:456215"/>
        <dbReference type="EC" id="6.2.1.3"/>
    </reaction>
</comment>
<evidence type="ECO:0000256" key="6">
    <source>
        <dbReference type="ARBA" id="ARBA00026121"/>
    </source>
</evidence>
<keyword evidence="4" id="KW-0276">Fatty acid metabolism</keyword>
<keyword evidence="11" id="KW-1185">Reference proteome</keyword>
<sequence length="660" mass="73067">MGDGVVKVILGVLKTLSMFYDVITFIPYYLICNPRKRLELSARVKAKSVSGKPDGPWRSVEVPGGQLTTTLFPECATVDDLFLRAVELCSKDKCLGTRELLREEEEKQPNGRVFKKVVMGEYIWMTYEEVFHRVSNFGSGILALGQKPRSKLVIFAETRAEWMIAAQACFKYNFPMVTLYATLGQEAVIHGINETEVTHVITSQSLLTKFSGALDRMPLVTHLIIMPDAGGKRPELPGKPDRVKLMSMIEVELEGAKPDNIRTPVTKPKRGDIAVIMYTSGSTGLPKGVVITHGNLMCGMSGQCERIPNLGKPDIYAEISCLSHGVGIGYSSPLTLTDQSSKIKRGSKGDMTVLKPTLVAAVPVIMDRFYKNVWEKVNSGGAVNQALFRFAYDYKMRMIERGYDTPLLDSASCRSGYGLTETCGAGSVSEAADLSLGRVGQPLICSEFRLRDWPEGGYTSEDKPFPRGEILVGGGNVAQGYYKMEQQTKEDFTTIEGMRYFCTGDIGQVEDDGCFRVIDRKKDLVKLQMGEYVSLSKVETALKMSPIVEQICVCAWSDKHFTVGLIVPNAKNLEELAKKVGVEGKDLPSLCKDQAVVAEVTKALNAHAAASKLEKFETPQKYTLFPDPWMPDSGLVTDAFKLKRKNIDKTFRDEIAKMYE</sequence>
<keyword evidence="8" id="KW-0472">Membrane</keyword>
<keyword evidence="8" id="KW-1133">Transmembrane helix</keyword>
<dbReference type="GO" id="GO:0004467">
    <property type="term" value="F:long-chain fatty acid-CoA ligase activity"/>
    <property type="evidence" value="ECO:0007669"/>
    <property type="project" value="UniProtKB-EC"/>
</dbReference>
<evidence type="ECO:0000256" key="4">
    <source>
        <dbReference type="ARBA" id="ARBA00022832"/>
    </source>
</evidence>
<accession>A0ABD0J3B7</accession>
<evidence type="ECO:0000256" key="3">
    <source>
        <dbReference type="ARBA" id="ARBA00022741"/>
    </source>
</evidence>
<name>A0ABD0J3B7_9CAEN</name>
<evidence type="ECO:0000256" key="1">
    <source>
        <dbReference type="ARBA" id="ARBA00006432"/>
    </source>
</evidence>
<evidence type="ECO:0000256" key="8">
    <source>
        <dbReference type="SAM" id="Phobius"/>
    </source>
</evidence>
<dbReference type="PROSITE" id="PS00455">
    <property type="entry name" value="AMP_BINDING"/>
    <property type="match status" value="1"/>
</dbReference>
<dbReference type="EC" id="6.2.1.3" evidence="6"/>
<evidence type="ECO:0000259" key="9">
    <source>
        <dbReference type="Pfam" id="PF00501"/>
    </source>
</evidence>
<dbReference type="InterPro" id="IPR000873">
    <property type="entry name" value="AMP-dep_synth/lig_dom"/>
</dbReference>
<evidence type="ECO:0000256" key="2">
    <source>
        <dbReference type="ARBA" id="ARBA00022598"/>
    </source>
</evidence>
<proteinExistence type="inferred from homology"/>
<protein>
    <recommendedName>
        <fullName evidence="6">long-chain-fatty-acid--CoA ligase</fullName>
        <ecNumber evidence="6">6.2.1.3</ecNumber>
    </recommendedName>
</protein>
<dbReference type="Proteomes" id="UP001519460">
    <property type="component" value="Unassembled WGS sequence"/>
</dbReference>
<evidence type="ECO:0000313" key="11">
    <source>
        <dbReference type="Proteomes" id="UP001519460"/>
    </source>
</evidence>
<feature type="transmembrane region" description="Helical" evidence="8">
    <location>
        <begin position="12"/>
        <end position="31"/>
    </location>
</feature>
<comment type="similarity">
    <text evidence="1">Belongs to the ATP-dependent AMP-binding enzyme family.</text>
</comment>
<keyword evidence="8" id="KW-0812">Transmembrane</keyword>
<keyword evidence="4" id="KW-0443">Lipid metabolism</keyword>
<keyword evidence="3" id="KW-0547">Nucleotide-binding</keyword>
<evidence type="ECO:0000256" key="7">
    <source>
        <dbReference type="ARBA" id="ARBA00036813"/>
    </source>
</evidence>
<keyword evidence="2" id="KW-0436">Ligase</keyword>
<keyword evidence="5" id="KW-0067">ATP-binding</keyword>